<organism evidence="1 2">
    <name type="scientific">Streptosporangium oxazolinicum</name>
    <dbReference type="NCBI Taxonomy" id="909287"/>
    <lineage>
        <taxon>Bacteria</taxon>
        <taxon>Bacillati</taxon>
        <taxon>Actinomycetota</taxon>
        <taxon>Actinomycetes</taxon>
        <taxon>Streptosporangiales</taxon>
        <taxon>Streptosporangiaceae</taxon>
        <taxon>Streptosporangium</taxon>
    </lineage>
</organism>
<comment type="caution">
    <text evidence="1">The sequence shown here is derived from an EMBL/GenBank/DDBJ whole genome shotgun (WGS) entry which is preliminary data.</text>
</comment>
<accession>A0ABP8ATR4</accession>
<evidence type="ECO:0008006" key="3">
    <source>
        <dbReference type="Google" id="ProtNLM"/>
    </source>
</evidence>
<dbReference type="Proteomes" id="UP001501251">
    <property type="component" value="Unassembled WGS sequence"/>
</dbReference>
<dbReference type="InterPro" id="IPR029068">
    <property type="entry name" value="Glyas_Bleomycin-R_OHBP_Dase"/>
</dbReference>
<name>A0ABP8ATR4_9ACTN</name>
<dbReference type="EMBL" id="BAABAQ010000004">
    <property type="protein sequence ID" value="GAA4189809.1"/>
    <property type="molecule type" value="Genomic_DNA"/>
</dbReference>
<evidence type="ECO:0000313" key="2">
    <source>
        <dbReference type="Proteomes" id="UP001501251"/>
    </source>
</evidence>
<dbReference type="RefSeq" id="WP_344918174.1">
    <property type="nucleotide sequence ID" value="NZ_BAABAQ010000004.1"/>
</dbReference>
<gene>
    <name evidence="1" type="ORF">GCM10022252_27110</name>
</gene>
<keyword evidence="2" id="KW-1185">Reference proteome</keyword>
<dbReference type="SUPFAM" id="SSF54593">
    <property type="entry name" value="Glyoxalase/Bleomycin resistance protein/Dihydroxybiphenyl dioxygenase"/>
    <property type="match status" value="1"/>
</dbReference>
<reference evidence="2" key="1">
    <citation type="journal article" date="2019" name="Int. J. Syst. Evol. Microbiol.">
        <title>The Global Catalogue of Microorganisms (GCM) 10K type strain sequencing project: providing services to taxonomists for standard genome sequencing and annotation.</title>
        <authorList>
            <consortium name="The Broad Institute Genomics Platform"/>
            <consortium name="The Broad Institute Genome Sequencing Center for Infectious Disease"/>
            <person name="Wu L."/>
            <person name="Ma J."/>
        </authorList>
    </citation>
    <scope>NUCLEOTIDE SEQUENCE [LARGE SCALE GENOMIC DNA]</scope>
    <source>
        <strain evidence="2">JCM 17388</strain>
    </source>
</reference>
<protein>
    <recommendedName>
        <fullName evidence="3">VOC family protein</fullName>
    </recommendedName>
</protein>
<dbReference type="Gene3D" id="3.10.180.10">
    <property type="entry name" value="2,3-Dihydroxybiphenyl 1,2-Dioxygenase, domain 1"/>
    <property type="match status" value="1"/>
</dbReference>
<evidence type="ECO:0000313" key="1">
    <source>
        <dbReference type="EMBL" id="GAA4189809.1"/>
    </source>
</evidence>
<sequence>MADEITVPILPCRSIDEVEEFYVALGFTRTYRQVRPNPSLGLRREDIHLQFCGIPGFVAEDSYGSCIVSVPDTGVLFHAFAEGLRSAYGKLPVSGIPRITRPRKRKNADDLAGFTIVDPGGNWIRVFPSSKDASSKDASQEEPPAGKLATALRNAVVVGDSKGDHRQAAKILDGALARAGDAPDAELVEALLYRAEIALTLSDRERAGELLARARAIPLEAAERERLAEALAGADDLEAILSSG</sequence>
<proteinExistence type="predicted"/>